<name>A0A2P2M6E2_RHIMU</name>
<proteinExistence type="predicted"/>
<dbReference type="AlphaFoldDB" id="A0A2P2M6E2"/>
<protein>
    <submittedName>
        <fullName evidence="1">ATP-dependent RNA helicase</fullName>
    </submittedName>
</protein>
<organism evidence="1">
    <name type="scientific">Rhizophora mucronata</name>
    <name type="common">Asiatic mangrove</name>
    <dbReference type="NCBI Taxonomy" id="61149"/>
    <lineage>
        <taxon>Eukaryota</taxon>
        <taxon>Viridiplantae</taxon>
        <taxon>Streptophyta</taxon>
        <taxon>Embryophyta</taxon>
        <taxon>Tracheophyta</taxon>
        <taxon>Spermatophyta</taxon>
        <taxon>Magnoliopsida</taxon>
        <taxon>eudicotyledons</taxon>
        <taxon>Gunneridae</taxon>
        <taxon>Pentapetalae</taxon>
        <taxon>rosids</taxon>
        <taxon>fabids</taxon>
        <taxon>Malpighiales</taxon>
        <taxon>Rhizophoraceae</taxon>
        <taxon>Rhizophora</taxon>
    </lineage>
</organism>
<sequence length="53" mass="5955">MPCILVPLSDFQCQRSNCSIAVLKIHCQQHKQCPPKSKKSQLYLLTPLLSSSL</sequence>
<dbReference type="EMBL" id="GGEC01045296">
    <property type="protein sequence ID" value="MBX25780.1"/>
    <property type="molecule type" value="Transcribed_RNA"/>
</dbReference>
<evidence type="ECO:0000313" key="1">
    <source>
        <dbReference type="EMBL" id="MBX25780.1"/>
    </source>
</evidence>
<dbReference type="GO" id="GO:0004386">
    <property type="term" value="F:helicase activity"/>
    <property type="evidence" value="ECO:0007669"/>
    <property type="project" value="UniProtKB-KW"/>
</dbReference>
<keyword evidence="1" id="KW-0347">Helicase</keyword>
<accession>A0A2P2M6E2</accession>
<keyword evidence="1" id="KW-0067">ATP-binding</keyword>
<keyword evidence="1" id="KW-0547">Nucleotide-binding</keyword>
<reference evidence="1" key="1">
    <citation type="submission" date="2018-02" db="EMBL/GenBank/DDBJ databases">
        <title>Rhizophora mucronata_Transcriptome.</title>
        <authorList>
            <person name="Meera S.P."/>
            <person name="Sreeshan A."/>
            <person name="Augustine A."/>
        </authorList>
    </citation>
    <scope>NUCLEOTIDE SEQUENCE</scope>
    <source>
        <tissue evidence="1">Leaf</tissue>
    </source>
</reference>
<keyword evidence="1" id="KW-0378">Hydrolase</keyword>